<keyword evidence="2" id="KW-0813">Transport</keyword>
<feature type="transmembrane region" description="Helical" evidence="8">
    <location>
        <begin position="53"/>
        <end position="76"/>
    </location>
</feature>
<evidence type="ECO:0000256" key="3">
    <source>
        <dbReference type="ARBA" id="ARBA00022475"/>
    </source>
</evidence>
<keyword evidence="3" id="KW-1003">Cell membrane</keyword>
<feature type="transmembrane region" description="Helical" evidence="8">
    <location>
        <begin position="387"/>
        <end position="411"/>
    </location>
</feature>
<protein>
    <submittedName>
        <fullName evidence="9">Enterobactin exporter EntS</fullName>
    </submittedName>
</protein>
<feature type="transmembrane region" description="Helical" evidence="8">
    <location>
        <begin position="264"/>
        <end position="285"/>
    </location>
</feature>
<dbReference type="PANTHER" id="PTHR23513">
    <property type="entry name" value="INTEGRAL MEMBRANE EFFLUX PROTEIN-RELATED"/>
    <property type="match status" value="1"/>
</dbReference>
<evidence type="ECO:0000256" key="8">
    <source>
        <dbReference type="SAM" id="Phobius"/>
    </source>
</evidence>
<dbReference type="Pfam" id="PF07690">
    <property type="entry name" value="MFS_1"/>
    <property type="match status" value="1"/>
</dbReference>
<dbReference type="PANTHER" id="PTHR23513:SF9">
    <property type="entry name" value="ENTEROBACTIN EXPORTER ENTS"/>
    <property type="match status" value="1"/>
</dbReference>
<evidence type="ECO:0000256" key="7">
    <source>
        <dbReference type="SAM" id="MobiDB-lite"/>
    </source>
</evidence>
<evidence type="ECO:0000256" key="1">
    <source>
        <dbReference type="ARBA" id="ARBA00004429"/>
    </source>
</evidence>
<feature type="compositionally biased region" description="Low complexity" evidence="7">
    <location>
        <begin position="1"/>
        <end position="15"/>
    </location>
</feature>
<dbReference type="GO" id="GO:0005886">
    <property type="term" value="C:plasma membrane"/>
    <property type="evidence" value="ECO:0007669"/>
    <property type="project" value="UniProtKB-SubCell"/>
</dbReference>
<proteinExistence type="predicted"/>
<evidence type="ECO:0000313" key="9">
    <source>
        <dbReference type="EMBL" id="QCY47260.1"/>
    </source>
</evidence>
<keyword evidence="10" id="KW-1185">Reference proteome</keyword>
<keyword evidence="6 8" id="KW-0472">Membrane</keyword>
<dbReference type="InterPro" id="IPR036259">
    <property type="entry name" value="MFS_trans_sf"/>
</dbReference>
<feature type="transmembrane region" description="Helical" evidence="8">
    <location>
        <begin position="114"/>
        <end position="133"/>
    </location>
</feature>
<evidence type="ECO:0000256" key="4">
    <source>
        <dbReference type="ARBA" id="ARBA00022692"/>
    </source>
</evidence>
<dbReference type="RefSeq" id="WP_138926279.1">
    <property type="nucleotide sequence ID" value="NZ_CP034412.1"/>
</dbReference>
<dbReference type="CDD" id="cd06173">
    <property type="entry name" value="MFS_MefA_like"/>
    <property type="match status" value="1"/>
</dbReference>
<dbReference type="InterPro" id="IPR011701">
    <property type="entry name" value="MFS"/>
</dbReference>
<organism evidence="9 10">
    <name type="scientific">Glutamicibacter creatinolyticus</name>
    <dbReference type="NCBI Taxonomy" id="162496"/>
    <lineage>
        <taxon>Bacteria</taxon>
        <taxon>Bacillati</taxon>
        <taxon>Actinomycetota</taxon>
        <taxon>Actinomycetes</taxon>
        <taxon>Micrococcales</taxon>
        <taxon>Micrococcaceae</taxon>
        <taxon>Glutamicibacter</taxon>
    </lineage>
</organism>
<feature type="transmembrane region" description="Helical" evidence="8">
    <location>
        <begin position="82"/>
        <end position="102"/>
    </location>
</feature>
<dbReference type="Gene3D" id="1.20.1250.20">
    <property type="entry name" value="MFS general substrate transporter like domains"/>
    <property type="match status" value="1"/>
</dbReference>
<sequence>MTSTPAPAAGTTAGEPLPPSANPGARPGTVRAPENAAPTLPPLRRQGPYRHWWAADTSALLAGSVYQFVIPLLLLAVTGSPAQAGLLAALGMAARVGLTLWGGSLADRMNRSTLIVLGGLTGAGLTAALGLLAAGESLGVAALCLGHIVLELRGGLFGTATNAALKDVVHPLQLGRAMAANQGRDAALSLGGAPLGGLLLGLGAGPALGFVALFQLLSAGFGRLIAPSVKAAEEHAAADPAQAPSTQGVLGGLRWCFARPQLRIMLWLIVAVNLGTNGSVTTLVYGLRDRGQSPVSIGLVSACMGVGLLLGSVFATWLIDRVPTGWLSCLSLSALGLFLALISAHAGLWWIGGMLAAAFVGVPALNAAVGGYFMAIAPRDMAGRANAVMLFMALLAMPLGPLLAGAGVQLAGMAPTIRFFAAIVLLAALGAWLSPHIRSIPGPEHWQHSGPDTAPTGASASAKAKRPARGGRPASAAGRGRGLEPHGQWIYL</sequence>
<feature type="transmembrane region" description="Helical" evidence="8">
    <location>
        <begin position="417"/>
        <end position="434"/>
    </location>
</feature>
<keyword evidence="4 8" id="KW-0812">Transmembrane</keyword>
<evidence type="ECO:0000256" key="5">
    <source>
        <dbReference type="ARBA" id="ARBA00022989"/>
    </source>
</evidence>
<name>A0A5B7WVN0_9MICC</name>
<feature type="region of interest" description="Disordered" evidence="7">
    <location>
        <begin position="443"/>
        <end position="482"/>
    </location>
</feature>
<feature type="transmembrane region" description="Helical" evidence="8">
    <location>
        <begin position="350"/>
        <end position="375"/>
    </location>
</feature>
<feature type="transmembrane region" description="Helical" evidence="8">
    <location>
        <begin position="326"/>
        <end position="344"/>
    </location>
</feature>
<dbReference type="SUPFAM" id="SSF103473">
    <property type="entry name" value="MFS general substrate transporter"/>
    <property type="match status" value="1"/>
</dbReference>
<comment type="subcellular location">
    <subcellularLocation>
        <location evidence="1">Cell inner membrane</location>
        <topology evidence="1">Multi-pass membrane protein</topology>
    </subcellularLocation>
</comment>
<reference evidence="9 10" key="1">
    <citation type="submission" date="2018-12" db="EMBL/GenBank/DDBJ databases">
        <title>Complete Genome Sequence of Glutamicibacter creatinolyticus strain LGCM259,isolated from an abscess of a 12-year-old mare in Italy.</title>
        <authorList>
            <person name="Santos R.G."/>
            <person name="Silva A.L."/>
            <person name="Seyffert N."/>
            <person name="Castro T.L.P."/>
            <person name="Attili A.R."/>
            <person name="Rifici C."/>
            <person name="Mazzullo G."/>
            <person name="Brenig B."/>
            <person name="Venanzi F."/>
            <person name="Azevedo V."/>
        </authorList>
    </citation>
    <scope>NUCLEOTIDE SEQUENCE [LARGE SCALE GENOMIC DNA]</scope>
    <source>
        <strain evidence="9 10">LGCM 259</strain>
    </source>
</reference>
<dbReference type="EMBL" id="CP034412">
    <property type="protein sequence ID" value="QCY47260.1"/>
    <property type="molecule type" value="Genomic_DNA"/>
</dbReference>
<accession>A0A5B7WVN0</accession>
<dbReference type="AlphaFoldDB" id="A0A5B7WVN0"/>
<evidence type="ECO:0000256" key="2">
    <source>
        <dbReference type="ARBA" id="ARBA00022448"/>
    </source>
</evidence>
<feature type="transmembrane region" description="Helical" evidence="8">
    <location>
        <begin position="297"/>
        <end position="319"/>
    </location>
</feature>
<evidence type="ECO:0000313" key="10">
    <source>
        <dbReference type="Proteomes" id="UP000307000"/>
    </source>
</evidence>
<evidence type="ECO:0000256" key="6">
    <source>
        <dbReference type="ARBA" id="ARBA00023136"/>
    </source>
</evidence>
<keyword evidence="5 8" id="KW-1133">Transmembrane helix</keyword>
<dbReference type="KEGG" id="gcr:GcLGCM259_1529"/>
<feature type="region of interest" description="Disordered" evidence="7">
    <location>
        <begin position="1"/>
        <end position="43"/>
    </location>
</feature>
<gene>
    <name evidence="9" type="ORF">GcLGCM259_1529</name>
</gene>
<dbReference type="Proteomes" id="UP000307000">
    <property type="component" value="Chromosome"/>
</dbReference>
<feature type="transmembrane region" description="Helical" evidence="8">
    <location>
        <begin position="198"/>
        <end position="217"/>
    </location>
</feature>
<dbReference type="GO" id="GO:0022857">
    <property type="term" value="F:transmembrane transporter activity"/>
    <property type="evidence" value="ECO:0007669"/>
    <property type="project" value="InterPro"/>
</dbReference>